<dbReference type="RefSeq" id="WP_132009993.1">
    <property type="nucleotide sequence ID" value="NZ_SMFK01000026.1"/>
</dbReference>
<dbReference type="OrthoDB" id="1328122at2"/>
<evidence type="ECO:0000256" key="3">
    <source>
        <dbReference type="SAM" id="SignalP"/>
    </source>
</evidence>
<evidence type="ECO:0000256" key="1">
    <source>
        <dbReference type="ARBA" id="ARBA00005445"/>
    </source>
</evidence>
<feature type="chain" id="PRO_5021027571" evidence="3">
    <location>
        <begin position="26"/>
        <end position="675"/>
    </location>
</feature>
<keyword evidence="2 3" id="KW-0732">Signal</keyword>
<name>A0A4R5C1T6_9FLAO</name>
<reference evidence="4 5" key="1">
    <citation type="submission" date="2019-03" db="EMBL/GenBank/DDBJ databases">
        <title>Flavobacterium AR-3-4 sp. nov. isolated from arctic soil.</title>
        <authorList>
            <person name="Chaudhary D.K."/>
        </authorList>
    </citation>
    <scope>NUCLEOTIDE SEQUENCE [LARGE SCALE GENOMIC DNA]</scope>
    <source>
        <strain evidence="4 5">AR-3-4</strain>
    </source>
</reference>
<evidence type="ECO:0000313" key="5">
    <source>
        <dbReference type="Proteomes" id="UP000295479"/>
    </source>
</evidence>
<accession>A0A4R5C1T6</accession>
<gene>
    <name evidence="4" type="ORF">E0F76_18885</name>
</gene>
<comment type="caution">
    <text evidence="4">The sequence shown here is derived from an EMBL/GenBank/DDBJ whole genome shotgun (WGS) entry which is preliminary data.</text>
</comment>
<dbReference type="Proteomes" id="UP000295479">
    <property type="component" value="Unassembled WGS sequence"/>
</dbReference>
<proteinExistence type="inferred from homology"/>
<dbReference type="EMBL" id="SMFK01000026">
    <property type="protein sequence ID" value="TDD93541.1"/>
    <property type="molecule type" value="Genomic_DNA"/>
</dbReference>
<keyword evidence="5" id="KW-1185">Reference proteome</keyword>
<dbReference type="Pfam" id="PF11999">
    <property type="entry name" value="Ice_binding"/>
    <property type="match status" value="1"/>
</dbReference>
<evidence type="ECO:0000313" key="4">
    <source>
        <dbReference type="EMBL" id="TDD93541.1"/>
    </source>
</evidence>
<dbReference type="AlphaFoldDB" id="A0A4R5C1T6"/>
<sequence>MHTNSFSKKLFTLALLWFCTNGVSAQIMQKFGDNAHTITQNAVLELESTTKGFLLPRMTKIQRDAIVAPPEGLMLWCTNCSLSYGSEIVIWVKDSWTGLLISNLGNNKVLLGNAEGKATAVTFSGDVTIDNAGVSAIGASKVLSSMILDGTLIAADIADNAVITNKILNANITNDKLDKTNIPLSGFGAARATVALGDNKLTGLAEPTDLDDAATKNYVDSEITKINTLADGKVYLGNSSNVATEVTLSGDIVIDNTGSSTIVNNAITETKISRASVTYSKIQYVTPNTILGRTSEGTGSVEEIATTGKLNVVLSESPILSGEPKAPTALLSTNTDQIATTAFVLANTDKYYSVNGSDEISTRTTSDQVIPGMAVASEVGGTFAVTFNAQYIIDPTDRTSQAGSDMLMAYNSLIALTTSAVTIDAAIPTRTFTPGVYTNGAGAGTVAADVIITLDGAGTYIFKFGAALSMGAGVKIILINGATASNVFWIAEGAVAIGANSNVKGSLISNSGAVDLAAGCSLEGKLLAIKSGAISISTSNVTNSGSSTAINWNLIASFAIFSAGGVIGNTGTSSVSGDIGTKTGSITIASFNGSNVTGNFYTSLIGSALASFSVYQNGGLIANSTRVRSSTNNTIDISLQTIATVASGQNIDIRWNCDSGKITLKNRILTVINVR</sequence>
<protein>
    <submittedName>
        <fullName evidence="4">DUF3494 domain-containing protein</fullName>
    </submittedName>
</protein>
<dbReference type="InterPro" id="IPR021884">
    <property type="entry name" value="Ice-bd_prot"/>
</dbReference>
<feature type="signal peptide" evidence="3">
    <location>
        <begin position="1"/>
        <end position="25"/>
    </location>
</feature>
<evidence type="ECO:0000256" key="2">
    <source>
        <dbReference type="ARBA" id="ARBA00022729"/>
    </source>
</evidence>
<comment type="similarity">
    <text evidence="1">Belongs to the ice-binding protein family.</text>
</comment>
<organism evidence="4 5">
    <name type="scientific">Flavobacterium cellulosilyticum</name>
    <dbReference type="NCBI Taxonomy" id="2541731"/>
    <lineage>
        <taxon>Bacteria</taxon>
        <taxon>Pseudomonadati</taxon>
        <taxon>Bacteroidota</taxon>
        <taxon>Flavobacteriia</taxon>
        <taxon>Flavobacteriales</taxon>
        <taxon>Flavobacteriaceae</taxon>
        <taxon>Flavobacterium</taxon>
    </lineage>
</organism>